<dbReference type="STRING" id="29529.SAMN04488122_2412"/>
<dbReference type="RefSeq" id="WP_177192129.1">
    <property type="nucleotide sequence ID" value="NZ_FOJG01000001.1"/>
</dbReference>
<evidence type="ECO:0000313" key="2">
    <source>
        <dbReference type="EMBL" id="SEW36646.1"/>
    </source>
</evidence>
<name>A0A1I0R7G9_9BACT</name>
<gene>
    <name evidence="2" type="ORF">SAMN04488122_2412</name>
</gene>
<dbReference type="AlphaFoldDB" id="A0A1I0R7G9"/>
<accession>A0A1I0R7G9</accession>
<dbReference type="PROSITE" id="PS51257">
    <property type="entry name" value="PROKAR_LIPOPROTEIN"/>
    <property type="match status" value="1"/>
</dbReference>
<protein>
    <submittedName>
        <fullName evidence="2">Fasciclin domain-containing protein</fullName>
    </submittedName>
</protein>
<evidence type="ECO:0000259" key="1">
    <source>
        <dbReference type="PROSITE" id="PS50213"/>
    </source>
</evidence>
<dbReference type="InterPro" id="IPR036378">
    <property type="entry name" value="FAS1_dom_sf"/>
</dbReference>
<dbReference type="Pfam" id="PF14274">
    <property type="entry name" value="BT_3044-like_C"/>
    <property type="match status" value="1"/>
</dbReference>
<feature type="domain" description="FAS1" evidence="1">
    <location>
        <begin position="37"/>
        <end position="202"/>
    </location>
</feature>
<sequence>MQGKISVVLLLLCCLTGSSCKKDNTYRQEVPAQNFQGTTYEYLRSQPSNFRNVLQMLEKCGLAQTLQKDKVTLFAPTDQSLEAALQNYNVYRKTMQQPPVTLNDIDSSSWRTILGNYLFTGSWATGDFAGQDGKTLISMALRAMDLRLVQRTASGASQLGSEVVRLSHMNGSRFVKYWLSAYATTSDIHTANGMVFILEPSHVVGFNTFSAKAAEYQNLYSESKAFADGSATLANGTITLWNFYAKKLTAVNANTVETEVADKKALKYFMRLTVQADNKVTVTPAPKSVIQQVEQHGACFFDPATSLFNLNYTYTDTNGKQYQVLEVIRYIAVREQ</sequence>
<dbReference type="InterPro" id="IPR025371">
    <property type="entry name" value="BT_3044-like_C"/>
</dbReference>
<dbReference type="InterPro" id="IPR000782">
    <property type="entry name" value="FAS1_domain"/>
</dbReference>
<keyword evidence="3" id="KW-1185">Reference proteome</keyword>
<proteinExistence type="predicted"/>
<dbReference type="EMBL" id="FOJG01000001">
    <property type="protein sequence ID" value="SEW36646.1"/>
    <property type="molecule type" value="Genomic_DNA"/>
</dbReference>
<dbReference type="Pfam" id="PF02469">
    <property type="entry name" value="Fasciclin"/>
    <property type="match status" value="1"/>
</dbReference>
<organism evidence="2 3">
    <name type="scientific">Chitinophaga arvensicola</name>
    <dbReference type="NCBI Taxonomy" id="29529"/>
    <lineage>
        <taxon>Bacteria</taxon>
        <taxon>Pseudomonadati</taxon>
        <taxon>Bacteroidota</taxon>
        <taxon>Chitinophagia</taxon>
        <taxon>Chitinophagales</taxon>
        <taxon>Chitinophagaceae</taxon>
        <taxon>Chitinophaga</taxon>
    </lineage>
</organism>
<dbReference type="Proteomes" id="UP000199310">
    <property type="component" value="Unassembled WGS sequence"/>
</dbReference>
<evidence type="ECO:0000313" key="3">
    <source>
        <dbReference type="Proteomes" id="UP000199310"/>
    </source>
</evidence>
<dbReference type="PROSITE" id="PS50213">
    <property type="entry name" value="FAS1"/>
    <property type="match status" value="1"/>
</dbReference>
<dbReference type="Gene3D" id="2.30.180.10">
    <property type="entry name" value="FAS1 domain"/>
    <property type="match status" value="1"/>
</dbReference>
<dbReference type="SUPFAM" id="SSF82153">
    <property type="entry name" value="FAS1 domain"/>
    <property type="match status" value="1"/>
</dbReference>
<reference evidence="3" key="1">
    <citation type="submission" date="2016-10" db="EMBL/GenBank/DDBJ databases">
        <authorList>
            <person name="Varghese N."/>
            <person name="Submissions S."/>
        </authorList>
    </citation>
    <scope>NUCLEOTIDE SEQUENCE [LARGE SCALE GENOMIC DNA]</scope>
    <source>
        <strain evidence="3">DSM 3695</strain>
    </source>
</reference>